<evidence type="ECO:0000313" key="3">
    <source>
        <dbReference type="Proteomes" id="UP000033457"/>
    </source>
</evidence>
<dbReference type="EMBL" id="LR134377">
    <property type="protein sequence ID" value="VEH08587.1"/>
    <property type="molecule type" value="Genomic_DNA"/>
</dbReference>
<reference evidence="1 3" key="1">
    <citation type="journal article" date="2015" name="Genome Announc.">
        <title>Complete Genome Sequence of Corynebacterium kutscheri DSM 20755, a Corynebacterial Type Strain with Remarkably Low G+C Content of Chromosomal DNA.</title>
        <authorList>
            <person name="Ruckert C."/>
            <person name="Albersmeier A."/>
            <person name="Winkler A."/>
            <person name="Tauch A."/>
        </authorList>
    </citation>
    <scope>NUCLEOTIDE SEQUENCE [LARGE SCALE GENOMIC DNA]</scope>
    <source>
        <strain evidence="1 3">DSM 20755</strain>
    </source>
</reference>
<accession>A0A0F6TDW2</accession>
<dbReference type="Proteomes" id="UP000271380">
    <property type="component" value="Chromosome"/>
</dbReference>
<name>A0A0F6TDW2_9CORY</name>
<dbReference type="EMBL" id="CP011312">
    <property type="protein sequence ID" value="AKE41311.1"/>
    <property type="molecule type" value="Genomic_DNA"/>
</dbReference>
<reference evidence="2 4" key="2">
    <citation type="submission" date="2018-12" db="EMBL/GenBank/DDBJ databases">
        <authorList>
            <consortium name="Pathogen Informatics"/>
        </authorList>
    </citation>
    <scope>NUCLEOTIDE SEQUENCE [LARGE SCALE GENOMIC DNA]</scope>
    <source>
        <strain evidence="2 4">NCTC949</strain>
    </source>
</reference>
<dbReference type="AlphaFoldDB" id="A0A0F6TDW2"/>
<dbReference type="RefSeq" id="WP_046439535.1">
    <property type="nucleotide sequence ID" value="NZ_CP011312.1"/>
</dbReference>
<proteinExistence type="predicted"/>
<dbReference type="STRING" id="35755.UL82_05680"/>
<dbReference type="Proteomes" id="UP000033457">
    <property type="component" value="Chromosome"/>
</dbReference>
<evidence type="ECO:0008006" key="5">
    <source>
        <dbReference type="Google" id="ProtNLM"/>
    </source>
</evidence>
<evidence type="ECO:0000313" key="1">
    <source>
        <dbReference type="EMBL" id="AKE41311.1"/>
    </source>
</evidence>
<evidence type="ECO:0000313" key="4">
    <source>
        <dbReference type="Proteomes" id="UP000271380"/>
    </source>
</evidence>
<evidence type="ECO:0000313" key="2">
    <source>
        <dbReference type="EMBL" id="VEH08587.1"/>
    </source>
</evidence>
<sequence>MPNKENDKILKVSTNQPKQLLEQVAAILADENLKYEWSAEHTVLNTGFINQSISFFIQDNHLIALTRWRGQPSADTAADIMTQIAQWNTTQLAPSVSFSESNTGLILLAQRSLWIGNGISINQLGAFSLLALESFIALWNRWEINVPELITWETDNA</sequence>
<dbReference type="HOGENOM" id="CLU_108795_1_1_11"/>
<dbReference type="InterPro" id="IPR019660">
    <property type="entry name" value="Put_sensory_transdc_reg_YbjN"/>
</dbReference>
<keyword evidence="3" id="KW-1185">Reference proteome</keyword>
<protein>
    <recommendedName>
        <fullName evidence="5">Bacterial sensory transduction regulator</fullName>
    </recommendedName>
</protein>
<organism evidence="1 3">
    <name type="scientific">Corynebacterium kutscheri</name>
    <dbReference type="NCBI Taxonomy" id="35755"/>
    <lineage>
        <taxon>Bacteria</taxon>
        <taxon>Bacillati</taxon>
        <taxon>Actinomycetota</taxon>
        <taxon>Actinomycetes</taxon>
        <taxon>Mycobacteriales</taxon>
        <taxon>Corynebacteriaceae</taxon>
        <taxon>Corynebacterium</taxon>
    </lineage>
</organism>
<gene>
    <name evidence="2" type="ORF">NCTC949_01702</name>
    <name evidence="1" type="ORF">UL82_05680</name>
</gene>
<dbReference type="KEGG" id="cku:UL82_05680"/>
<dbReference type="Pfam" id="PF10722">
    <property type="entry name" value="YbjN"/>
    <property type="match status" value="1"/>
</dbReference>